<reference evidence="2 3" key="1">
    <citation type="journal article" date="2019" name="PLoS ONE">
        <title>Comparative genome analysis indicates high evolutionary potential of pathogenicity genes in Colletotrichum tanaceti.</title>
        <authorList>
            <person name="Lelwala R.V."/>
            <person name="Korhonen P.K."/>
            <person name="Young N.D."/>
            <person name="Scott J.B."/>
            <person name="Ades P.A."/>
            <person name="Gasser R.B."/>
            <person name="Taylor P.W.J."/>
        </authorList>
    </citation>
    <scope>NUCLEOTIDE SEQUENCE [LARGE SCALE GENOMIC DNA]</scope>
    <source>
        <strain evidence="2">BRIP57314</strain>
    </source>
</reference>
<comment type="caution">
    <text evidence="2">The sequence shown here is derived from an EMBL/GenBank/DDBJ whole genome shotgun (WGS) entry which is preliminary data.</text>
</comment>
<evidence type="ECO:0000313" key="2">
    <source>
        <dbReference type="EMBL" id="TKW51897.1"/>
    </source>
</evidence>
<dbReference type="EMBL" id="PJEX01000275">
    <property type="protein sequence ID" value="TKW51897.1"/>
    <property type="molecule type" value="Genomic_DNA"/>
</dbReference>
<sequence>MAVTGPVSKGNPERDPLEDRSKGLRPDPGAQPARLSAAFWGPGACSIDCEHNYNPESVLWAHCDENIGTLRALGNWQCNAPGNQCRRLGCSSNCAFWLCDKIL</sequence>
<keyword evidence="3" id="KW-1185">Reference proteome</keyword>
<protein>
    <submittedName>
        <fullName evidence="2">Uncharacterized protein</fullName>
    </submittedName>
</protein>
<feature type="compositionally biased region" description="Basic and acidic residues" evidence="1">
    <location>
        <begin position="11"/>
        <end position="25"/>
    </location>
</feature>
<name>A0A4U6XDH2_9PEZI</name>
<dbReference type="Proteomes" id="UP000310108">
    <property type="component" value="Unassembled WGS sequence"/>
</dbReference>
<organism evidence="2 3">
    <name type="scientific">Colletotrichum tanaceti</name>
    <dbReference type="NCBI Taxonomy" id="1306861"/>
    <lineage>
        <taxon>Eukaryota</taxon>
        <taxon>Fungi</taxon>
        <taxon>Dikarya</taxon>
        <taxon>Ascomycota</taxon>
        <taxon>Pezizomycotina</taxon>
        <taxon>Sordariomycetes</taxon>
        <taxon>Hypocreomycetidae</taxon>
        <taxon>Glomerellales</taxon>
        <taxon>Glomerellaceae</taxon>
        <taxon>Colletotrichum</taxon>
        <taxon>Colletotrichum destructivum species complex</taxon>
    </lineage>
</organism>
<evidence type="ECO:0000256" key="1">
    <source>
        <dbReference type="SAM" id="MobiDB-lite"/>
    </source>
</evidence>
<feature type="region of interest" description="Disordered" evidence="1">
    <location>
        <begin position="1"/>
        <end position="31"/>
    </location>
</feature>
<gene>
    <name evidence="2" type="ORF">CTA1_3632</name>
</gene>
<proteinExistence type="predicted"/>
<evidence type="ECO:0000313" key="3">
    <source>
        <dbReference type="Proteomes" id="UP000310108"/>
    </source>
</evidence>
<accession>A0A4U6XDH2</accession>
<dbReference type="AlphaFoldDB" id="A0A4U6XDH2"/>